<protein>
    <submittedName>
        <fullName evidence="2">Uncharacterized protein</fullName>
    </submittedName>
</protein>
<sequence>MDSRSQIPLQQIDIKPAIGATLRDSTNMTNRQRYSELYASSSTQSFAADVSTPQSTRNETQPSSEGSKDLRRLRKKVRELEGLVASKDTLIQTLSNRVSDWSTESTRAKEDAERWKKECLMCRETIASLEKDLKSLLEQLSDSQDRAVNSRVVTGKNRGDNSPPAWGNRSADFVDMQEAALKPADGVARRDEQRLKTLPSLHDCHVDLVLDNTRQMHSYGEYELATPISTPAPTPKGSRRISITPITIKTEASGALPSSLSVKSQYSVKDEAIQHFFQHGEVHTNQDLSPESLSDSGPATEGSVPADGKPPEREAIVSPVISTGAAPCIGSEVITEKRLTEHDHQLARNKRRGRLISLAKKEQREEAAAPHMQYVDSREVKQMQVMFESALQGKNLIIEALQRELEQKFRPPLPSSLAVTRGMIADDFKLGVAVDELESVNLD</sequence>
<evidence type="ECO:0000256" key="1">
    <source>
        <dbReference type="SAM" id="MobiDB-lite"/>
    </source>
</evidence>
<accession>A0AAE0F4S8</accession>
<feature type="region of interest" description="Disordered" evidence="1">
    <location>
        <begin position="283"/>
        <end position="312"/>
    </location>
</feature>
<dbReference type="AlphaFoldDB" id="A0AAE0F4S8"/>
<dbReference type="Proteomes" id="UP001190700">
    <property type="component" value="Unassembled WGS sequence"/>
</dbReference>
<proteinExistence type="predicted"/>
<evidence type="ECO:0000313" key="3">
    <source>
        <dbReference type="Proteomes" id="UP001190700"/>
    </source>
</evidence>
<feature type="compositionally biased region" description="Polar residues" evidence="1">
    <location>
        <begin position="39"/>
        <end position="65"/>
    </location>
</feature>
<feature type="compositionally biased region" description="Polar residues" evidence="1">
    <location>
        <begin position="285"/>
        <end position="297"/>
    </location>
</feature>
<reference evidence="2 3" key="1">
    <citation type="journal article" date="2015" name="Genome Biol. Evol.">
        <title>Comparative Genomics of a Bacterivorous Green Alga Reveals Evolutionary Causalities and Consequences of Phago-Mixotrophic Mode of Nutrition.</title>
        <authorList>
            <person name="Burns J.A."/>
            <person name="Paasch A."/>
            <person name="Narechania A."/>
            <person name="Kim E."/>
        </authorList>
    </citation>
    <scope>NUCLEOTIDE SEQUENCE [LARGE SCALE GENOMIC DNA]</scope>
    <source>
        <strain evidence="2 3">PLY_AMNH</strain>
    </source>
</reference>
<name>A0AAE0F4S8_9CHLO</name>
<comment type="caution">
    <text evidence="2">The sequence shown here is derived from an EMBL/GenBank/DDBJ whole genome shotgun (WGS) entry which is preliminary data.</text>
</comment>
<dbReference type="EMBL" id="LGRX02026093">
    <property type="protein sequence ID" value="KAK3251362.1"/>
    <property type="molecule type" value="Genomic_DNA"/>
</dbReference>
<keyword evidence="3" id="KW-1185">Reference proteome</keyword>
<gene>
    <name evidence="2" type="ORF">CYMTET_39297</name>
</gene>
<evidence type="ECO:0000313" key="2">
    <source>
        <dbReference type="EMBL" id="KAK3251362.1"/>
    </source>
</evidence>
<feature type="region of interest" description="Disordered" evidence="1">
    <location>
        <begin position="39"/>
        <end position="72"/>
    </location>
</feature>
<organism evidence="2 3">
    <name type="scientific">Cymbomonas tetramitiformis</name>
    <dbReference type="NCBI Taxonomy" id="36881"/>
    <lineage>
        <taxon>Eukaryota</taxon>
        <taxon>Viridiplantae</taxon>
        <taxon>Chlorophyta</taxon>
        <taxon>Pyramimonadophyceae</taxon>
        <taxon>Pyramimonadales</taxon>
        <taxon>Pyramimonadaceae</taxon>
        <taxon>Cymbomonas</taxon>
    </lineage>
</organism>